<dbReference type="EMBL" id="BAAARN010000002">
    <property type="protein sequence ID" value="GAA2737306.1"/>
    <property type="molecule type" value="Genomic_DNA"/>
</dbReference>
<evidence type="ECO:0000256" key="1">
    <source>
        <dbReference type="ARBA" id="ARBA00022670"/>
    </source>
</evidence>
<dbReference type="RefSeq" id="WP_344193666.1">
    <property type="nucleotide sequence ID" value="NZ_BAAARN010000002.1"/>
</dbReference>
<gene>
    <name evidence="7" type="ORF">GCM10009867_24000</name>
</gene>
<dbReference type="Pfam" id="PF00413">
    <property type="entry name" value="Peptidase_M10"/>
    <property type="match status" value="1"/>
</dbReference>
<dbReference type="InterPro" id="IPR001818">
    <property type="entry name" value="Pept_M10_metallopeptidase"/>
</dbReference>
<keyword evidence="8" id="KW-1185">Reference proteome</keyword>
<dbReference type="Proteomes" id="UP001501326">
    <property type="component" value="Unassembled WGS sequence"/>
</dbReference>
<evidence type="ECO:0000256" key="3">
    <source>
        <dbReference type="ARBA" id="ARBA00022801"/>
    </source>
</evidence>
<evidence type="ECO:0000256" key="4">
    <source>
        <dbReference type="ARBA" id="ARBA00022833"/>
    </source>
</evidence>
<dbReference type="SUPFAM" id="SSF55486">
    <property type="entry name" value="Metalloproteases ('zincins'), catalytic domain"/>
    <property type="match status" value="1"/>
</dbReference>
<evidence type="ECO:0000259" key="6">
    <source>
        <dbReference type="Pfam" id="PF00413"/>
    </source>
</evidence>
<keyword evidence="5" id="KW-0732">Signal</keyword>
<dbReference type="Gene3D" id="3.40.390.10">
    <property type="entry name" value="Collagenase (Catalytic Domain)"/>
    <property type="match status" value="1"/>
</dbReference>
<organism evidence="7 8">
    <name type="scientific">Pedococcus aerophilus</name>
    <dbReference type="NCBI Taxonomy" id="436356"/>
    <lineage>
        <taxon>Bacteria</taxon>
        <taxon>Bacillati</taxon>
        <taxon>Actinomycetota</taxon>
        <taxon>Actinomycetes</taxon>
        <taxon>Micrococcales</taxon>
        <taxon>Intrasporangiaceae</taxon>
        <taxon>Pedococcus</taxon>
    </lineage>
</organism>
<feature type="domain" description="Peptidase M10 metallopeptidase" evidence="6">
    <location>
        <begin position="177"/>
        <end position="225"/>
    </location>
</feature>
<feature type="signal peptide" evidence="5">
    <location>
        <begin position="1"/>
        <end position="24"/>
    </location>
</feature>
<comment type="caution">
    <text evidence="7">The sequence shown here is derived from an EMBL/GenBank/DDBJ whole genome shotgun (WGS) entry which is preliminary data.</text>
</comment>
<accession>A0ABN3UQK3</accession>
<keyword evidence="4" id="KW-0862">Zinc</keyword>
<reference evidence="7 8" key="1">
    <citation type="journal article" date="2019" name="Int. J. Syst. Evol. Microbiol.">
        <title>The Global Catalogue of Microorganisms (GCM) 10K type strain sequencing project: providing services to taxonomists for standard genome sequencing and annotation.</title>
        <authorList>
            <consortium name="The Broad Institute Genomics Platform"/>
            <consortium name="The Broad Institute Genome Sequencing Center for Infectious Disease"/>
            <person name="Wu L."/>
            <person name="Ma J."/>
        </authorList>
    </citation>
    <scope>NUCLEOTIDE SEQUENCE [LARGE SCALE GENOMIC DNA]</scope>
    <source>
        <strain evidence="7 8">JCM 16378</strain>
    </source>
</reference>
<proteinExistence type="predicted"/>
<evidence type="ECO:0000256" key="2">
    <source>
        <dbReference type="ARBA" id="ARBA00022723"/>
    </source>
</evidence>
<evidence type="ECO:0000313" key="8">
    <source>
        <dbReference type="Proteomes" id="UP001501326"/>
    </source>
</evidence>
<keyword evidence="1" id="KW-0645">Protease</keyword>
<sequence length="257" mass="26855">MRIPLPRKALAAVTAATAMLGFVAAITTATPQAAAGATATYKFTYITLPNGSKVALRWNGCQTAVTWKVNLAAVPTDQRSTVLSETKTAVGRIATHTGMTFSYKGSTTEVPQVGSMPSQTAELVIAYTSPTKTNYNLAGSVLGQGGLYAAWVSRTSNGTTTYTTAALRGFVVLDTPQMLSQTKPGFGTGLRRTNVVLHELGHAFGLAHVDTNTQQMYPVISSISPSGMATGDRGGLYRLGKAAGCINTASMPLKDLS</sequence>
<keyword evidence="3" id="KW-0378">Hydrolase</keyword>
<name>A0ABN3UQK3_9MICO</name>
<evidence type="ECO:0000313" key="7">
    <source>
        <dbReference type="EMBL" id="GAA2737306.1"/>
    </source>
</evidence>
<protein>
    <recommendedName>
        <fullName evidence="6">Peptidase M10 metallopeptidase domain-containing protein</fullName>
    </recommendedName>
</protein>
<feature type="chain" id="PRO_5046650423" description="Peptidase M10 metallopeptidase domain-containing protein" evidence="5">
    <location>
        <begin position="25"/>
        <end position="257"/>
    </location>
</feature>
<keyword evidence="2" id="KW-0479">Metal-binding</keyword>
<evidence type="ECO:0000256" key="5">
    <source>
        <dbReference type="SAM" id="SignalP"/>
    </source>
</evidence>
<dbReference type="InterPro" id="IPR024079">
    <property type="entry name" value="MetalloPept_cat_dom_sf"/>
</dbReference>